<feature type="domain" description="DUF1638" evidence="1">
    <location>
        <begin position="29"/>
        <end position="189"/>
    </location>
</feature>
<dbReference type="InterPro" id="IPR012437">
    <property type="entry name" value="DUF1638"/>
</dbReference>
<evidence type="ECO:0000259" key="1">
    <source>
        <dbReference type="Pfam" id="PF07796"/>
    </source>
</evidence>
<reference evidence="2 3" key="1">
    <citation type="submission" date="2015-09" db="EMBL/GenBank/DDBJ databases">
        <title>Genome sequence of Acetobacterium wieringae DSM 1911.</title>
        <authorList>
            <person name="Poehlein A."/>
            <person name="Bengelsdorf F.R."/>
            <person name="Schiel-Bengelsdorf B."/>
            <person name="Duerre P."/>
            <person name="Daniel R."/>
        </authorList>
    </citation>
    <scope>NUCLEOTIDE SEQUENCE [LARGE SCALE GENOMIC DNA]</scope>
    <source>
        <strain evidence="2 3">DSM 1911</strain>
    </source>
</reference>
<dbReference type="RefSeq" id="WP_070370744.1">
    <property type="nucleotide sequence ID" value="NZ_LKEU01000027.1"/>
</dbReference>
<comment type="caution">
    <text evidence="2">The sequence shown here is derived from an EMBL/GenBank/DDBJ whole genome shotgun (WGS) entry which is preliminary data.</text>
</comment>
<organism evidence="2 3">
    <name type="scientific">Acetobacterium wieringae</name>
    <dbReference type="NCBI Taxonomy" id="52694"/>
    <lineage>
        <taxon>Bacteria</taxon>
        <taxon>Bacillati</taxon>
        <taxon>Bacillota</taxon>
        <taxon>Clostridia</taxon>
        <taxon>Eubacteriales</taxon>
        <taxon>Eubacteriaceae</taxon>
        <taxon>Acetobacterium</taxon>
    </lineage>
</organism>
<evidence type="ECO:0000313" key="2">
    <source>
        <dbReference type="EMBL" id="OFV70833.1"/>
    </source>
</evidence>
<protein>
    <recommendedName>
        <fullName evidence="1">DUF1638 domain-containing protein</fullName>
    </recommendedName>
</protein>
<dbReference type="Pfam" id="PF07796">
    <property type="entry name" value="DUF1638"/>
    <property type="match status" value="1"/>
</dbReference>
<evidence type="ECO:0000313" key="3">
    <source>
        <dbReference type="Proteomes" id="UP000176244"/>
    </source>
</evidence>
<name>A0A1F2PHN8_9FIRM</name>
<dbReference type="STRING" id="52694.ACWI_14190"/>
<dbReference type="AlphaFoldDB" id="A0A1F2PHN8"/>
<accession>A0A1F2PHN8</accession>
<sequence>MKNIVIGCSVIRKEIEKYYENSADFEFDWLEDHLHNIPETLHKKVQSAIDAHRDADIIYLLYGHCGQALCGIQARQCPIVIPKVEDCIEVLLYHNPEVNEMRRTSYFISQGWLWGNENLGYEYDRIKEKHGEKRALRVVKAMYKNYRYLLYVNTGIEENRVRHDCSNVAERLGLQLRETHGDIHLLLNMLDGVIDDSYLIIPPEGYITVDMFRK</sequence>
<dbReference type="OrthoDB" id="9787351at2"/>
<proteinExistence type="predicted"/>
<gene>
    <name evidence="2" type="ORF">ACWI_14190</name>
</gene>
<dbReference type="EMBL" id="LKEU01000027">
    <property type="protein sequence ID" value="OFV70833.1"/>
    <property type="molecule type" value="Genomic_DNA"/>
</dbReference>
<dbReference type="Proteomes" id="UP000176244">
    <property type="component" value="Unassembled WGS sequence"/>
</dbReference>